<organism evidence="2 3">
    <name type="scientific">Zasmidium cellare ATCC 36951</name>
    <dbReference type="NCBI Taxonomy" id="1080233"/>
    <lineage>
        <taxon>Eukaryota</taxon>
        <taxon>Fungi</taxon>
        <taxon>Dikarya</taxon>
        <taxon>Ascomycota</taxon>
        <taxon>Pezizomycotina</taxon>
        <taxon>Dothideomycetes</taxon>
        <taxon>Dothideomycetidae</taxon>
        <taxon>Mycosphaerellales</taxon>
        <taxon>Mycosphaerellaceae</taxon>
        <taxon>Zasmidium</taxon>
    </lineage>
</organism>
<name>A0A6A6D1K9_ZASCE</name>
<dbReference type="OrthoDB" id="1262810at2759"/>
<dbReference type="InterPro" id="IPR036890">
    <property type="entry name" value="HATPase_C_sf"/>
</dbReference>
<feature type="region of interest" description="Disordered" evidence="1">
    <location>
        <begin position="1435"/>
        <end position="1513"/>
    </location>
</feature>
<feature type="region of interest" description="Disordered" evidence="1">
    <location>
        <begin position="1381"/>
        <end position="1416"/>
    </location>
</feature>
<feature type="compositionally biased region" description="Polar residues" evidence="1">
    <location>
        <begin position="1439"/>
        <end position="1457"/>
    </location>
</feature>
<evidence type="ECO:0000313" key="3">
    <source>
        <dbReference type="Proteomes" id="UP000799537"/>
    </source>
</evidence>
<feature type="compositionally biased region" description="Low complexity" evidence="1">
    <location>
        <begin position="1474"/>
        <end position="1490"/>
    </location>
</feature>
<dbReference type="EMBL" id="ML993580">
    <property type="protein sequence ID" value="KAF2173314.1"/>
    <property type="molecule type" value="Genomic_DNA"/>
</dbReference>
<reference evidence="2" key="1">
    <citation type="journal article" date="2020" name="Stud. Mycol.">
        <title>101 Dothideomycetes genomes: a test case for predicting lifestyles and emergence of pathogens.</title>
        <authorList>
            <person name="Haridas S."/>
            <person name="Albert R."/>
            <person name="Binder M."/>
            <person name="Bloem J."/>
            <person name="Labutti K."/>
            <person name="Salamov A."/>
            <person name="Andreopoulos B."/>
            <person name="Baker S."/>
            <person name="Barry K."/>
            <person name="Bills G."/>
            <person name="Bluhm B."/>
            <person name="Cannon C."/>
            <person name="Castanera R."/>
            <person name="Culley D."/>
            <person name="Daum C."/>
            <person name="Ezra D."/>
            <person name="Gonzalez J."/>
            <person name="Henrissat B."/>
            <person name="Kuo A."/>
            <person name="Liang C."/>
            <person name="Lipzen A."/>
            <person name="Lutzoni F."/>
            <person name="Magnuson J."/>
            <person name="Mondo S."/>
            <person name="Nolan M."/>
            <person name="Ohm R."/>
            <person name="Pangilinan J."/>
            <person name="Park H.-J."/>
            <person name="Ramirez L."/>
            <person name="Alfaro M."/>
            <person name="Sun H."/>
            <person name="Tritt A."/>
            <person name="Yoshinaga Y."/>
            <person name="Zwiers L.-H."/>
            <person name="Turgeon B."/>
            <person name="Goodwin S."/>
            <person name="Spatafora J."/>
            <person name="Crous P."/>
            <person name="Grigoriev I."/>
        </authorList>
    </citation>
    <scope>NUCLEOTIDE SEQUENCE</scope>
    <source>
        <strain evidence="2">ATCC 36951</strain>
    </source>
</reference>
<gene>
    <name evidence="2" type="ORF">M409DRAFT_17255</name>
</gene>
<dbReference type="Gene3D" id="3.30.565.10">
    <property type="entry name" value="Histidine kinase-like ATPase, C-terminal domain"/>
    <property type="match status" value="1"/>
</dbReference>
<evidence type="ECO:0000256" key="1">
    <source>
        <dbReference type="SAM" id="MobiDB-lite"/>
    </source>
</evidence>
<sequence length="1763" mass="199617">MVTREEAKRIVEKVGKQQGYISETRWRRIQEWDQESFEDVRESMHNMRKVASQSIKALASNIYGSNARFFFELLQNADDNCFTRAKTHGSQPFFNFDLRPDHIIVDCNEDGFEKKNLEAICTVGDSSKTTSHGYIGNKGIGFKSVFMVARKINIESGPYSFRFEIESRSDGLGMITPIWTDLPAPESNRSGTRMTLYLHPDGNEQFNHDSRSTIVEQLESLDPTCLLFLKNLKQMNITIWDVDGKTNRSKTFHLDEVPNGVVRLKATTASSQGATQESLKHYRKISRTFTGLPVNVWRFNKNLEAASTENRSNKDWKTAMEKLEQSAEVVLAFPLTEDGMPLEQRQQLFAFLPMSKSDYDFIIHTDFVTNASREHIVTSSPRNQALRVHIATTFVDAIKQFCDEDSALRYRWPAFLPAKEDTHDQFWKVLNDEIERQISQSTVLVSRNKQQLRTIDQVFEVADDFIEEDGTPLLDDPITDPFLSPSYPSSALQSLQEYGLEPSTFELAVDLIRKDLNSFHKSKIRDQSTSEDWHSRLARLVVKDEDTIDALKSIAVIPLRSGDWACVADGPVFFPSTKGFAIPAGLPLQMIDPTVLANTARKAFFTRLGVEEPQVNQVRAAIVSAYAGQDPSQPGVSKETSLAHLHYLYQTRQTASTSATDSERKLDDLRTLMDRLELRQIFVHAKSKSIVFPHQTDVYLPGRRPFGAELFLLAANLNVPGFDLQILDPVYLQHPPSTSGSISWSTWLCNDLGIRESLRLVDHSGKSLSSVWNYMAEHMPSNLLPVFQHRWNDVKSTFIDSEVLRTQVKNTSARELCRCVQPPACKLQETFLPTPALLETFKRFAYYDQAFPFLRVEAAESSDWDFLVHHFSVRRTCDLDFLLAILSWIKKGNPAVLNEEKQQRLLKLYVAIRAQCVSDGYRADTKLRIRTEIEEGQLLYIPASGSRSFHWSTPSRCRLEGPAGMLTKDSIFLDAVPSDVPKGDLTAFYKDILGISSASMNDLLDELSALHQFDVDFDHVLDVYRRLDKMTKGKSEGYLNQQFELHQMIFIDRQQRRWYKPSECLWTSTTKISGKIVLSDQNDHYKDLRDFFIKSVGVRLLTLRMVYDELIHSSNGKSADELKSTIRSLNALLLTDNESLDPKPLLQQPIFAVRHGNGSSEKVSVATDFAIPDREDLASHFKNKVTMLAYSLEEIVRLRPFLEWAGLTTRYLSVSVKENTSVVDGGAREILRSDRDLKRKAHALLRIAATFNSPRWQTDQSALYEAFHKTKVLETDAISSLLTLRQNGQTFEVVLNAGDMHIDDKQNNLDIYVPRSRKAQDICFNSALPKNLASWLMQHPRTHVMEPVDNELIIVLTSCLSNSRSVVDSLLERHRIIQISVPNEDGESGDEDAAGEGNPGVNGRNETMGRDNPESELTDTLATLSLEENIYNVTPRRSFGNSDDSNSSPIAPSNAERTLSRDSELSSDTDTVTSRAVSSFQSRSSLQPSLHRPFVFGPSGRSADVQGRASGAPGSASPFAFQFATDGEDRGYRKMLERVVDCERRAAFPYIEVLALTSSANALQGNFPLEQYDGLDNTSVFRSESQLERNRKVGAAGELYVYELLSNLSRPLQGWSRDNWKSKIRDKVNCHADYYDLEAWTGSETADLVYKDTHGDLTDLLCDKGYLDHIHEEQRRITGIEYLIEVKTTTGAYDTPFYMSGGQYQLMQNAYSVNSARRYMVARVFNVNSSNIGMKVYVNPERLRLSGDLVFSERTYSVVPRPS</sequence>
<dbReference type="Proteomes" id="UP000799537">
    <property type="component" value="Unassembled WGS sequence"/>
</dbReference>
<accession>A0A6A6D1K9</accession>
<proteinExistence type="predicted"/>
<protein>
    <submittedName>
        <fullName evidence="2">Uncharacterized protein</fullName>
    </submittedName>
</protein>
<dbReference type="RefSeq" id="XP_033674203.1">
    <property type="nucleotide sequence ID" value="XM_033803977.1"/>
</dbReference>
<evidence type="ECO:0000313" key="2">
    <source>
        <dbReference type="EMBL" id="KAF2173314.1"/>
    </source>
</evidence>
<dbReference type="SUPFAM" id="SSF55874">
    <property type="entry name" value="ATPase domain of HSP90 chaperone/DNA topoisomerase II/histidine kinase"/>
    <property type="match status" value="1"/>
</dbReference>
<dbReference type="NCBIfam" id="NF047352">
    <property type="entry name" value="P_loop_sacsin"/>
    <property type="match status" value="1"/>
</dbReference>
<dbReference type="GeneID" id="54557249"/>
<dbReference type="PANTHER" id="PTHR32387:SF0">
    <property type="entry name" value="PROTEIN NO VEIN"/>
    <property type="match status" value="1"/>
</dbReference>
<dbReference type="PANTHER" id="PTHR32387">
    <property type="entry name" value="WU:FJ29H11"/>
    <property type="match status" value="1"/>
</dbReference>
<feature type="compositionally biased region" description="Acidic residues" evidence="1">
    <location>
        <begin position="1384"/>
        <end position="1394"/>
    </location>
</feature>
<dbReference type="InterPro" id="IPR052957">
    <property type="entry name" value="Auxin_embryo_med"/>
</dbReference>
<keyword evidence="3" id="KW-1185">Reference proteome</keyword>